<evidence type="ECO:0000313" key="1">
    <source>
        <dbReference type="EMBL" id="CAG8494431.1"/>
    </source>
</evidence>
<sequence>MDNNLNQIFASEYFDTIFRFLPDNEDLHSCLLVNKNWATCAVPILWEAPFRFYDEDIPFTYDEDIQFHKVIQTYLAFIPDSTFRKLGYNRRIGLSNSRPLFFNYPSFIKELSYDHLLNAAIAYNCSEDIIIELFKLFAINNVRLRRLEIYSCLNNYNENLNKIGYLVPQFYECTSVFSRLTYFNCSYRCPMQKTQLFNAIANHYRNIKTLKVSIYDENEGMALGGLIRSQRNLRKFALINSNHFASFPIQALMNQKHSLDSLALEDMHGNRYLSKTKFFNYTICQLNSSAIDVLAQCKNVNKVKFKHCEGLNSSVFLPLAIAFSNLTSLEYTYGNYDFYDSATPIRLLSGLIMTSCNTLKRIVLDWYSEANLDITQLVGIIAQQVTNLEYLKIPLYTLEQLALIHQTHNQLKKLEINMKRGTNPYYALSLLTNVHSKALSTQVICISIIVDIILKNNIVY</sequence>
<dbReference type="Gene3D" id="3.80.10.10">
    <property type="entry name" value="Ribonuclease Inhibitor"/>
    <property type="match status" value="1"/>
</dbReference>
<reference evidence="1" key="1">
    <citation type="submission" date="2021-06" db="EMBL/GenBank/DDBJ databases">
        <authorList>
            <person name="Kallberg Y."/>
            <person name="Tangrot J."/>
            <person name="Rosling A."/>
        </authorList>
    </citation>
    <scope>NUCLEOTIDE SEQUENCE</scope>
    <source>
        <strain evidence="1">MA453B</strain>
    </source>
</reference>
<dbReference type="SUPFAM" id="SSF52047">
    <property type="entry name" value="RNI-like"/>
    <property type="match status" value="1"/>
</dbReference>
<dbReference type="Proteomes" id="UP000789405">
    <property type="component" value="Unassembled WGS sequence"/>
</dbReference>
<dbReference type="AlphaFoldDB" id="A0A9N8WRT5"/>
<accession>A0A9N8WRT5</accession>
<dbReference type="InterPro" id="IPR032675">
    <property type="entry name" value="LRR_dom_sf"/>
</dbReference>
<dbReference type="OrthoDB" id="2333987at2759"/>
<keyword evidence="2" id="KW-1185">Reference proteome</keyword>
<protein>
    <submittedName>
        <fullName evidence="1">1429_t:CDS:1</fullName>
    </submittedName>
</protein>
<organism evidence="1 2">
    <name type="scientific">Dentiscutata erythropus</name>
    <dbReference type="NCBI Taxonomy" id="1348616"/>
    <lineage>
        <taxon>Eukaryota</taxon>
        <taxon>Fungi</taxon>
        <taxon>Fungi incertae sedis</taxon>
        <taxon>Mucoromycota</taxon>
        <taxon>Glomeromycotina</taxon>
        <taxon>Glomeromycetes</taxon>
        <taxon>Diversisporales</taxon>
        <taxon>Gigasporaceae</taxon>
        <taxon>Dentiscutata</taxon>
    </lineage>
</organism>
<evidence type="ECO:0000313" key="2">
    <source>
        <dbReference type="Proteomes" id="UP000789405"/>
    </source>
</evidence>
<proteinExistence type="predicted"/>
<name>A0A9N8WRT5_9GLOM</name>
<dbReference type="EMBL" id="CAJVPY010000836">
    <property type="protein sequence ID" value="CAG8494431.1"/>
    <property type="molecule type" value="Genomic_DNA"/>
</dbReference>
<gene>
    <name evidence="1" type="ORF">DERYTH_LOCUS2579</name>
</gene>
<comment type="caution">
    <text evidence="1">The sequence shown here is derived from an EMBL/GenBank/DDBJ whole genome shotgun (WGS) entry which is preliminary data.</text>
</comment>